<dbReference type="SUPFAM" id="SSF50978">
    <property type="entry name" value="WD40 repeat-like"/>
    <property type="match status" value="2"/>
</dbReference>
<proteinExistence type="predicted"/>
<protein>
    <submittedName>
        <fullName evidence="1">U3 small nucleolar RNA-associated protein 4</fullName>
    </submittedName>
</protein>
<dbReference type="InterPro" id="IPR015943">
    <property type="entry name" value="WD40/YVTN_repeat-like_dom_sf"/>
</dbReference>
<accession>A0ABR2KWT3</accession>
<dbReference type="PANTHER" id="PTHR44163:SF1">
    <property type="entry name" value="U3 SMALL NUCLEOLAR RNA-ASSOCIATED PROTEIN 4 HOMOLOG"/>
    <property type="match status" value="1"/>
</dbReference>
<dbReference type="InterPro" id="IPR046351">
    <property type="entry name" value="UTP4"/>
</dbReference>
<organism evidence="1 2">
    <name type="scientific">Tritrichomonas musculus</name>
    <dbReference type="NCBI Taxonomy" id="1915356"/>
    <lineage>
        <taxon>Eukaryota</taxon>
        <taxon>Metamonada</taxon>
        <taxon>Parabasalia</taxon>
        <taxon>Tritrichomonadida</taxon>
        <taxon>Tritrichomonadidae</taxon>
        <taxon>Tritrichomonas</taxon>
    </lineage>
</organism>
<dbReference type="EMBL" id="JAPFFF010000003">
    <property type="protein sequence ID" value="KAK8894410.1"/>
    <property type="molecule type" value="Genomic_DNA"/>
</dbReference>
<evidence type="ECO:0000313" key="2">
    <source>
        <dbReference type="Proteomes" id="UP001470230"/>
    </source>
</evidence>
<keyword evidence="2" id="KW-1185">Reference proteome</keyword>
<dbReference type="InterPro" id="IPR001680">
    <property type="entry name" value="WD40_rpt"/>
</dbReference>
<evidence type="ECO:0000313" key="1">
    <source>
        <dbReference type="EMBL" id="KAK8894410.1"/>
    </source>
</evidence>
<dbReference type="Gene3D" id="2.130.10.10">
    <property type="entry name" value="YVTN repeat-like/Quinoprotein amine dehydrogenase"/>
    <property type="match status" value="3"/>
</dbReference>
<dbReference type="InterPro" id="IPR036322">
    <property type="entry name" value="WD40_repeat_dom_sf"/>
</dbReference>
<name>A0ABR2KWT3_9EUKA</name>
<reference evidence="1 2" key="1">
    <citation type="submission" date="2024-04" db="EMBL/GenBank/DDBJ databases">
        <title>Tritrichomonas musculus Genome.</title>
        <authorList>
            <person name="Alves-Ferreira E."/>
            <person name="Grigg M."/>
            <person name="Lorenzi H."/>
            <person name="Galac M."/>
        </authorList>
    </citation>
    <scope>NUCLEOTIDE SEQUENCE [LARGE SCALE GENOMIC DNA]</scope>
    <source>
        <strain evidence="1 2">EAF2021</strain>
    </source>
</reference>
<dbReference type="Proteomes" id="UP001470230">
    <property type="component" value="Unassembled WGS sequence"/>
</dbReference>
<gene>
    <name evidence="1" type="ORF">M9Y10_022845</name>
</gene>
<comment type="caution">
    <text evidence="1">The sequence shown here is derived from an EMBL/GenBank/DDBJ whole genome shotgun (WGS) entry which is preliminary data.</text>
</comment>
<sequence length="666" mass="74396">MTEVHRIRLFDYTPSPIVSVSLSGSLSDGHLLVGRENGYIEIWNVKENAFLAASLYVTDKTNIKCASWCRYHNQPCIVIALVSGELMIVEYPSLNSMRPILSGTSESIGALAVNRSQDKIAIACNKSSDSTGFVSIFSTNEELTSVKSDDFESQILSVCFDDIGYVYAGTVNGKICRIDPDTRQIVTTYEASDSSNPCHIFSLTAVPGGCFASGDSNGNVMIWEPNTATVIAKFKSHQYPITALASNDLYLWASGEDPKIATFIYSKKQNSWSPLSNKTRVHDHEVTCLASAGDNLQYCISGSKDTTFFIKKPIYPFQAPPPISSSIRYINNQQLMQENNNENNPPANGPLIVVGASNDYSLTVWKLDGKVAKLELTLKIDSEENRIECVSMRPGGCEFAYSATSVRVLKFTENGHWEFDNEIKRRSYPSASSLAYANDGTLYIGFLNGRILSITRTNQEVNENENVNTYDENTNSSIVERFIDLDFPILKIAVSSNCKYVTAGGFNKIFVLDGDLSSIVCEVPPFGKTPFSTFAFQPFKNRLFIANGGNKIFCFNVKKQLFIKELNIKFDKSGEEVAINSISFADNNHHQMLISSSQRAVIRNIKDPNAKPYRLPYNDILFVTFSGYKKIVIFEKPWIFIVSSVPDVLRVKRFLTRNEENRPRYL</sequence>
<dbReference type="PANTHER" id="PTHR44163">
    <property type="entry name" value="U3 SMALL NUCLEOLAR RNA-ASSOCIATED PROTEIN 4 HOMOLOG"/>
    <property type="match status" value="1"/>
</dbReference>
<dbReference type="SMART" id="SM00320">
    <property type="entry name" value="WD40"/>
    <property type="match status" value="6"/>
</dbReference>